<dbReference type="AlphaFoldDB" id="A0A2P8DX79"/>
<feature type="transmembrane region" description="Helical" evidence="7">
    <location>
        <begin position="300"/>
        <end position="319"/>
    </location>
</feature>
<dbReference type="OrthoDB" id="8906042at2"/>
<evidence type="ECO:0000256" key="8">
    <source>
        <dbReference type="SAM" id="MobiDB-lite"/>
    </source>
</evidence>
<protein>
    <submittedName>
        <fullName evidence="10">Oligopeptide transport system permease protein</fullName>
    </submittedName>
</protein>
<keyword evidence="6 7" id="KW-0472">Membrane</keyword>
<dbReference type="Gene3D" id="1.10.3720.10">
    <property type="entry name" value="MetI-like"/>
    <property type="match status" value="1"/>
</dbReference>
<sequence>MNSGSTESNPRGAGLGGEVAAPGGTAVAEEDAAPATNGDPGPEKARSLAGDAWRDLRRNPVFLISSGIVLVLIVMAAFPSLFTNADPRYCNLQFSRQAPGDGSLLGYDLQGCDIYARTVYGARASILVGVFATVVVCVVGSLIGMFAGFYGRWVDALLSRFTDIFFAIPLLLGAIIVLATFPSGQGTAEWVTIAKVVLALGVLGWTSVTRIMRSTVIQVKQADYVQAARALGGGTRRILMRHVLPNAMAPVIVYATITLGVFIGVEATLSFLGIGLQPPVISWGIAINSAQDYVRQSPHMLLIPSAFLSVTVLAFIMLGDAVRDAFDPKLR</sequence>
<gene>
    <name evidence="10" type="ORF">CLV30_11269</name>
</gene>
<dbReference type="EMBL" id="PYGE01000012">
    <property type="protein sequence ID" value="PSL01830.1"/>
    <property type="molecule type" value="Genomic_DNA"/>
</dbReference>
<evidence type="ECO:0000256" key="5">
    <source>
        <dbReference type="ARBA" id="ARBA00022989"/>
    </source>
</evidence>
<accession>A0A2P8DX79</accession>
<dbReference type="Pfam" id="PF12911">
    <property type="entry name" value="OppC_N"/>
    <property type="match status" value="1"/>
</dbReference>
<evidence type="ECO:0000259" key="9">
    <source>
        <dbReference type="PROSITE" id="PS50928"/>
    </source>
</evidence>
<feature type="region of interest" description="Disordered" evidence="8">
    <location>
        <begin position="1"/>
        <end position="47"/>
    </location>
</feature>
<organism evidence="10 11">
    <name type="scientific">Haloactinopolyspora alba</name>
    <dbReference type="NCBI Taxonomy" id="648780"/>
    <lineage>
        <taxon>Bacteria</taxon>
        <taxon>Bacillati</taxon>
        <taxon>Actinomycetota</taxon>
        <taxon>Actinomycetes</taxon>
        <taxon>Jiangellales</taxon>
        <taxon>Jiangellaceae</taxon>
        <taxon>Haloactinopolyspora</taxon>
    </lineage>
</organism>
<dbReference type="SUPFAM" id="SSF161098">
    <property type="entry name" value="MetI-like"/>
    <property type="match status" value="1"/>
</dbReference>
<dbReference type="CDD" id="cd06261">
    <property type="entry name" value="TM_PBP2"/>
    <property type="match status" value="1"/>
</dbReference>
<proteinExistence type="inferred from homology"/>
<name>A0A2P8DX79_9ACTN</name>
<dbReference type="PANTHER" id="PTHR43386:SF6">
    <property type="entry name" value="ABC TRANSPORTER PERMEASE PROTEIN"/>
    <property type="match status" value="1"/>
</dbReference>
<evidence type="ECO:0000256" key="6">
    <source>
        <dbReference type="ARBA" id="ARBA00023136"/>
    </source>
</evidence>
<feature type="transmembrane region" description="Helical" evidence="7">
    <location>
        <begin position="243"/>
        <end position="263"/>
    </location>
</feature>
<keyword evidence="2 7" id="KW-0813">Transport</keyword>
<feature type="transmembrane region" description="Helical" evidence="7">
    <location>
        <begin position="61"/>
        <end position="82"/>
    </location>
</feature>
<comment type="similarity">
    <text evidence="7">Belongs to the binding-protein-dependent transport system permease family.</text>
</comment>
<evidence type="ECO:0000256" key="3">
    <source>
        <dbReference type="ARBA" id="ARBA00022475"/>
    </source>
</evidence>
<evidence type="ECO:0000313" key="11">
    <source>
        <dbReference type="Proteomes" id="UP000243528"/>
    </source>
</evidence>
<evidence type="ECO:0000256" key="4">
    <source>
        <dbReference type="ARBA" id="ARBA00022692"/>
    </source>
</evidence>
<feature type="transmembrane region" description="Helical" evidence="7">
    <location>
        <begin position="126"/>
        <end position="149"/>
    </location>
</feature>
<keyword evidence="3" id="KW-1003">Cell membrane</keyword>
<dbReference type="Pfam" id="PF00528">
    <property type="entry name" value="BPD_transp_1"/>
    <property type="match status" value="1"/>
</dbReference>
<dbReference type="GO" id="GO:0005886">
    <property type="term" value="C:plasma membrane"/>
    <property type="evidence" value="ECO:0007669"/>
    <property type="project" value="UniProtKB-SubCell"/>
</dbReference>
<dbReference type="RefSeq" id="WP_106538298.1">
    <property type="nucleotide sequence ID" value="NZ_PYGE01000012.1"/>
</dbReference>
<feature type="transmembrane region" description="Helical" evidence="7">
    <location>
        <begin position="161"/>
        <end position="181"/>
    </location>
</feature>
<evidence type="ECO:0000256" key="2">
    <source>
        <dbReference type="ARBA" id="ARBA00022448"/>
    </source>
</evidence>
<dbReference type="InterPro" id="IPR025966">
    <property type="entry name" value="OppC_N"/>
</dbReference>
<keyword evidence="11" id="KW-1185">Reference proteome</keyword>
<dbReference type="GO" id="GO:0055085">
    <property type="term" value="P:transmembrane transport"/>
    <property type="evidence" value="ECO:0007669"/>
    <property type="project" value="InterPro"/>
</dbReference>
<comment type="subcellular location">
    <subcellularLocation>
        <location evidence="1 7">Cell membrane</location>
        <topology evidence="1 7">Multi-pass membrane protein</topology>
    </subcellularLocation>
</comment>
<dbReference type="PROSITE" id="PS50928">
    <property type="entry name" value="ABC_TM1"/>
    <property type="match status" value="1"/>
</dbReference>
<keyword evidence="5 7" id="KW-1133">Transmembrane helix</keyword>
<keyword evidence="4 7" id="KW-0812">Transmembrane</keyword>
<reference evidence="10 11" key="1">
    <citation type="submission" date="2018-03" db="EMBL/GenBank/DDBJ databases">
        <title>Genomic Encyclopedia of Archaeal and Bacterial Type Strains, Phase II (KMG-II): from individual species to whole genera.</title>
        <authorList>
            <person name="Goeker M."/>
        </authorList>
    </citation>
    <scope>NUCLEOTIDE SEQUENCE [LARGE SCALE GENOMIC DNA]</scope>
    <source>
        <strain evidence="10 11">DSM 45211</strain>
    </source>
</reference>
<evidence type="ECO:0000313" key="10">
    <source>
        <dbReference type="EMBL" id="PSL01830.1"/>
    </source>
</evidence>
<comment type="caution">
    <text evidence="10">The sequence shown here is derived from an EMBL/GenBank/DDBJ whole genome shotgun (WGS) entry which is preliminary data.</text>
</comment>
<evidence type="ECO:0000256" key="1">
    <source>
        <dbReference type="ARBA" id="ARBA00004651"/>
    </source>
</evidence>
<dbReference type="InterPro" id="IPR000515">
    <property type="entry name" value="MetI-like"/>
</dbReference>
<dbReference type="PANTHER" id="PTHR43386">
    <property type="entry name" value="OLIGOPEPTIDE TRANSPORT SYSTEM PERMEASE PROTEIN APPC"/>
    <property type="match status" value="1"/>
</dbReference>
<dbReference type="InterPro" id="IPR035906">
    <property type="entry name" value="MetI-like_sf"/>
</dbReference>
<dbReference type="Proteomes" id="UP000243528">
    <property type="component" value="Unassembled WGS sequence"/>
</dbReference>
<feature type="transmembrane region" description="Helical" evidence="7">
    <location>
        <begin position="187"/>
        <end position="208"/>
    </location>
</feature>
<evidence type="ECO:0000256" key="7">
    <source>
        <dbReference type="RuleBase" id="RU363032"/>
    </source>
</evidence>
<dbReference type="InterPro" id="IPR050366">
    <property type="entry name" value="BP-dependent_transpt_permease"/>
</dbReference>
<feature type="domain" description="ABC transmembrane type-1" evidence="9">
    <location>
        <begin position="122"/>
        <end position="319"/>
    </location>
</feature>